<gene>
    <name evidence="4" type="ORF">HII17_05410</name>
</gene>
<dbReference type="AlphaFoldDB" id="A0A7Y0LAY4"/>
<keyword evidence="1 2" id="KW-0129">CBS domain</keyword>
<evidence type="ECO:0000256" key="2">
    <source>
        <dbReference type="PROSITE-ProRule" id="PRU00703"/>
    </source>
</evidence>
<comment type="caution">
    <text evidence="4">The sequence shown here is derived from an EMBL/GenBank/DDBJ whole genome shotgun (WGS) entry which is preliminary data.</text>
</comment>
<proteinExistence type="predicted"/>
<dbReference type="InterPro" id="IPR051257">
    <property type="entry name" value="Diverse_CBS-Domain"/>
</dbReference>
<feature type="domain" description="CBS" evidence="3">
    <location>
        <begin position="82"/>
        <end position="139"/>
    </location>
</feature>
<evidence type="ECO:0000313" key="5">
    <source>
        <dbReference type="Proteomes" id="UP000568664"/>
    </source>
</evidence>
<dbReference type="Pfam" id="PF00571">
    <property type="entry name" value="CBS"/>
    <property type="match status" value="2"/>
</dbReference>
<dbReference type="PROSITE" id="PS51371">
    <property type="entry name" value="CBS"/>
    <property type="match status" value="2"/>
</dbReference>
<accession>A0A7Y0LAY4</accession>
<evidence type="ECO:0000256" key="1">
    <source>
        <dbReference type="ARBA" id="ARBA00023122"/>
    </source>
</evidence>
<dbReference type="PANTHER" id="PTHR43080">
    <property type="entry name" value="CBS DOMAIN-CONTAINING PROTEIN CBSX3, MITOCHONDRIAL"/>
    <property type="match status" value="1"/>
</dbReference>
<keyword evidence="5" id="KW-1185">Reference proteome</keyword>
<dbReference type="Proteomes" id="UP000568664">
    <property type="component" value="Unassembled WGS sequence"/>
</dbReference>
<organism evidence="4 5">
    <name type="scientific">Thalassotalea algicola</name>
    <dbReference type="NCBI Taxonomy" id="2716224"/>
    <lineage>
        <taxon>Bacteria</taxon>
        <taxon>Pseudomonadati</taxon>
        <taxon>Pseudomonadota</taxon>
        <taxon>Gammaproteobacteria</taxon>
        <taxon>Alteromonadales</taxon>
        <taxon>Colwelliaceae</taxon>
        <taxon>Thalassotalea</taxon>
    </lineage>
</organism>
<name>A0A7Y0LAY4_9GAMM</name>
<dbReference type="Gene3D" id="3.10.580.10">
    <property type="entry name" value="CBS-domain"/>
    <property type="match status" value="1"/>
</dbReference>
<dbReference type="RefSeq" id="WP_169074347.1">
    <property type="nucleotide sequence ID" value="NZ_JABBXH010000002.1"/>
</dbReference>
<dbReference type="CDD" id="cd04584">
    <property type="entry name" value="CBS_pair_AcuB_like"/>
    <property type="match status" value="1"/>
</dbReference>
<sequence>MNISSIMSTKLITLTIDSTLGDAKDIFEKHTIHHILILDDDKQLSGLITDRDLYKHLSPTIGTAKESHDDLAMLKKKVHQIMTRDIVAAPTTLAIKDAIVWFDDNHISCLPVINEKQLVGIISWRDIVKVLAQVHRQNS</sequence>
<reference evidence="4 5" key="1">
    <citation type="submission" date="2020-04" db="EMBL/GenBank/DDBJ databases">
        <title>Thalassotalea sp. M1531, isolated from the surface of marine red alga.</title>
        <authorList>
            <person name="Pang L."/>
            <person name="Lu D.-C."/>
        </authorList>
    </citation>
    <scope>NUCLEOTIDE SEQUENCE [LARGE SCALE GENOMIC DNA]</scope>
    <source>
        <strain evidence="4 5">M1531</strain>
    </source>
</reference>
<protein>
    <submittedName>
        <fullName evidence="4">CBS domain-containing protein</fullName>
    </submittedName>
</protein>
<dbReference type="InterPro" id="IPR000644">
    <property type="entry name" value="CBS_dom"/>
</dbReference>
<dbReference type="EMBL" id="JABBXH010000002">
    <property type="protein sequence ID" value="NMP30997.1"/>
    <property type="molecule type" value="Genomic_DNA"/>
</dbReference>
<evidence type="ECO:0000313" key="4">
    <source>
        <dbReference type="EMBL" id="NMP30997.1"/>
    </source>
</evidence>
<dbReference type="PANTHER" id="PTHR43080:SF2">
    <property type="entry name" value="CBS DOMAIN-CONTAINING PROTEIN"/>
    <property type="match status" value="1"/>
</dbReference>
<dbReference type="SUPFAM" id="SSF54631">
    <property type="entry name" value="CBS-domain pair"/>
    <property type="match status" value="1"/>
</dbReference>
<feature type="domain" description="CBS" evidence="3">
    <location>
        <begin position="7"/>
        <end position="71"/>
    </location>
</feature>
<dbReference type="SMART" id="SM00116">
    <property type="entry name" value="CBS"/>
    <property type="match status" value="2"/>
</dbReference>
<dbReference type="InterPro" id="IPR046342">
    <property type="entry name" value="CBS_dom_sf"/>
</dbReference>
<evidence type="ECO:0000259" key="3">
    <source>
        <dbReference type="PROSITE" id="PS51371"/>
    </source>
</evidence>